<reference evidence="2 3" key="1">
    <citation type="submission" date="2019-05" db="EMBL/GenBank/DDBJ databases">
        <authorList>
            <person name="Qu J.-H."/>
        </authorList>
    </citation>
    <scope>NUCLEOTIDE SEQUENCE [LARGE SCALE GENOMIC DNA]</scope>
    <source>
        <strain evidence="2 3">NS28</strain>
    </source>
</reference>
<evidence type="ECO:0000256" key="1">
    <source>
        <dbReference type="SAM" id="SignalP"/>
    </source>
</evidence>
<feature type="chain" id="PRO_5024442814" description="WG repeat-containing protein" evidence="1">
    <location>
        <begin position="19"/>
        <end position="178"/>
    </location>
</feature>
<proteinExistence type="predicted"/>
<keyword evidence="1" id="KW-0732">Signal</keyword>
<comment type="caution">
    <text evidence="2">The sequence shown here is derived from an EMBL/GenBank/DDBJ whole genome shotgun (WGS) entry which is preliminary data.</text>
</comment>
<dbReference type="Proteomes" id="UP000323994">
    <property type="component" value="Unassembled WGS sequence"/>
</dbReference>
<evidence type="ECO:0000313" key="2">
    <source>
        <dbReference type="EMBL" id="KAA6438815.1"/>
    </source>
</evidence>
<organism evidence="2 3">
    <name type="scientific">Dyadobacter flavalbus</name>
    <dbReference type="NCBI Taxonomy" id="2579942"/>
    <lineage>
        <taxon>Bacteria</taxon>
        <taxon>Pseudomonadati</taxon>
        <taxon>Bacteroidota</taxon>
        <taxon>Cytophagia</taxon>
        <taxon>Cytophagales</taxon>
        <taxon>Spirosomataceae</taxon>
        <taxon>Dyadobacter</taxon>
    </lineage>
</organism>
<sequence>MRYKLLLLFLFGALNLKAQSLVIDIHQISLINPDSKFAGVLIGTSSEECVRVLGKPDEISDYYSEIDDDTMKLYRYGKSKLFFLKDKLSIWDVLDDRIWVGQVNGTIFKIGDKLAFGSARPSEFRGLAINHYASESRNMSFAFASTNEVKDGNSYLDSYFELLFDSNGLLFSICKGDK</sequence>
<evidence type="ECO:0000313" key="3">
    <source>
        <dbReference type="Proteomes" id="UP000323994"/>
    </source>
</evidence>
<name>A0A5M8QRI7_9BACT</name>
<dbReference type="RefSeq" id="WP_139012927.1">
    <property type="nucleotide sequence ID" value="NZ_VBSN01000044.1"/>
</dbReference>
<dbReference type="EMBL" id="VBSN01000044">
    <property type="protein sequence ID" value="KAA6438815.1"/>
    <property type="molecule type" value="Genomic_DNA"/>
</dbReference>
<dbReference type="AlphaFoldDB" id="A0A5M8QRI7"/>
<dbReference type="OrthoDB" id="958864at2"/>
<protein>
    <recommendedName>
        <fullName evidence="4">WG repeat-containing protein</fullName>
    </recommendedName>
</protein>
<evidence type="ECO:0008006" key="4">
    <source>
        <dbReference type="Google" id="ProtNLM"/>
    </source>
</evidence>
<feature type="signal peptide" evidence="1">
    <location>
        <begin position="1"/>
        <end position="18"/>
    </location>
</feature>
<keyword evidence="3" id="KW-1185">Reference proteome</keyword>
<gene>
    <name evidence="2" type="ORF">FEM33_15455</name>
</gene>
<accession>A0A5M8QRI7</accession>